<evidence type="ECO:0000313" key="3">
    <source>
        <dbReference type="Proteomes" id="UP000054805"/>
    </source>
</evidence>
<evidence type="ECO:0000313" key="1">
    <source>
        <dbReference type="EMBL" id="KRZ15865.1"/>
    </source>
</evidence>
<dbReference type="EMBL" id="JYDV01000010">
    <property type="protein sequence ID" value="KRZ43223.1"/>
    <property type="molecule type" value="Genomic_DNA"/>
</dbReference>
<dbReference type="Proteomes" id="UP000054805">
    <property type="component" value="Unassembled WGS sequence"/>
</dbReference>
<reference evidence="3 4" key="1">
    <citation type="submission" date="2015-01" db="EMBL/GenBank/DDBJ databases">
        <title>Evolution of Trichinella species and genotypes.</title>
        <authorList>
            <person name="Korhonen P.K."/>
            <person name="Edoardo P."/>
            <person name="Giuseppe L.R."/>
            <person name="Gasser R.B."/>
        </authorList>
    </citation>
    <scope>NUCLEOTIDE SEQUENCE [LARGE SCALE GENOMIC DNA]</scope>
    <source>
        <strain evidence="2">ISS176</strain>
        <strain evidence="1">ISS588</strain>
    </source>
</reference>
<organism evidence="1 3">
    <name type="scientific">Trichinella pseudospiralis</name>
    <name type="common">Parasitic roundworm</name>
    <dbReference type="NCBI Taxonomy" id="6337"/>
    <lineage>
        <taxon>Eukaryota</taxon>
        <taxon>Metazoa</taxon>
        <taxon>Ecdysozoa</taxon>
        <taxon>Nematoda</taxon>
        <taxon>Enoplea</taxon>
        <taxon>Dorylaimia</taxon>
        <taxon>Trichinellida</taxon>
        <taxon>Trichinellidae</taxon>
        <taxon>Trichinella</taxon>
    </lineage>
</organism>
<sequence length="165" mass="18986">MTESSPTGLRKLYEKLILHFRALRAMGKDPMNGQLTTTEMCLALSQRAMLPEMNKKWEEYGKIYGPLLTTIDSRIHLMNVDAITVYGNEEAARRLRNFASNIAVPNTADDPCENLIQVGTVLIERERRRIIKKLLKRVVKSAERNKRRGNRGMRTCNRMLRIVQG</sequence>
<protein>
    <submittedName>
        <fullName evidence="1">Uncharacterized protein</fullName>
    </submittedName>
</protein>
<name>A0A0V1HZ35_TRIPS</name>
<evidence type="ECO:0000313" key="4">
    <source>
        <dbReference type="Proteomes" id="UP000054826"/>
    </source>
</evidence>
<accession>A0A0V1HZ35</accession>
<gene>
    <name evidence="1" type="ORF">T4B_6534</name>
    <name evidence="2" type="ORF">T4C_14032</name>
</gene>
<comment type="caution">
    <text evidence="1">The sequence shown here is derived from an EMBL/GenBank/DDBJ whole genome shotgun (WGS) entry which is preliminary data.</text>
</comment>
<dbReference type="EMBL" id="JYDS01000307">
    <property type="protein sequence ID" value="KRZ15865.1"/>
    <property type="molecule type" value="Genomic_DNA"/>
</dbReference>
<evidence type="ECO:0000313" key="2">
    <source>
        <dbReference type="EMBL" id="KRZ43223.1"/>
    </source>
</evidence>
<proteinExistence type="predicted"/>
<keyword evidence="3" id="KW-1185">Reference proteome</keyword>
<dbReference type="Proteomes" id="UP000054826">
    <property type="component" value="Unassembled WGS sequence"/>
</dbReference>
<dbReference type="AlphaFoldDB" id="A0A0V1HZ35"/>